<feature type="domain" description="AsmA" evidence="3">
    <location>
        <begin position="26"/>
        <end position="189"/>
    </location>
</feature>
<dbReference type="OrthoDB" id="102779at2"/>
<evidence type="ECO:0000313" key="4">
    <source>
        <dbReference type="EMBL" id="SDF81096.1"/>
    </source>
</evidence>
<dbReference type="PANTHER" id="PTHR30441">
    <property type="entry name" value="DUF748 DOMAIN-CONTAINING PROTEIN"/>
    <property type="match status" value="1"/>
</dbReference>
<dbReference type="Pfam" id="PF05170">
    <property type="entry name" value="AsmA"/>
    <property type="match status" value="1"/>
</dbReference>
<dbReference type="EMBL" id="LT629690">
    <property type="protein sequence ID" value="SDF81096.1"/>
    <property type="molecule type" value="Genomic_DNA"/>
</dbReference>
<keyword evidence="5" id="KW-1185">Reference proteome</keyword>
<organism evidence="4 5">
    <name type="scientific">Terriglobus roseus</name>
    <dbReference type="NCBI Taxonomy" id="392734"/>
    <lineage>
        <taxon>Bacteria</taxon>
        <taxon>Pseudomonadati</taxon>
        <taxon>Acidobacteriota</taxon>
        <taxon>Terriglobia</taxon>
        <taxon>Terriglobales</taxon>
        <taxon>Acidobacteriaceae</taxon>
        <taxon>Terriglobus</taxon>
    </lineage>
</organism>
<accession>A0A1G7P465</accession>
<evidence type="ECO:0000313" key="5">
    <source>
        <dbReference type="Proteomes" id="UP000182427"/>
    </source>
</evidence>
<sequence>MENEETLHDDHHPLWTPTIRRRLTFVLIGALVVVLLVVLPPYISISRYQRRVASAMSEALGRPVRIDNIQLHLLPLPGLTLSNFVVSETPEFGSEPILRANTVEARLRLASLWRRRIEVSRISLDSPSINLVRNPETGRWNLQRIVTQASQITSAPTTQAKASEAPRFPYIEATDARLNIKNGDVKLPFSLKETEFALWLPEPDQWQLRLSGRPSRTDTDASDVGLVKVEATLGRGADLSSANIDLSAAWKPTPMGEATKLFAGGDQGWRGEASASATLKGTLNTARLNADLHLLSLHRADFAPEQTAQINAHCEAATTGLLRSLHDLRCAVPTKEDTSFLAAIDFLRSEPAPLSAHDKPDAAAKPGVFLLRGEIPDTFSFSTASMQASLKDASPNYALAWIRLFSRRIPSNLSIAGSLDLTAWKEDTGPESSRWGTTVVCACTVPAQKEDAATTNHTWNVVLTNVGTGNNSTLPDTVLTLTAYQTEHAAQATPEAAVPHVAEGHSVTGTLDRNRYKLTFASADVAHLAARYFPPLGDAMPTDTPEGSQLLTERNWTGTPVWTATAPVPAAKSKPRHRR</sequence>
<reference evidence="4 5" key="1">
    <citation type="submission" date="2016-10" db="EMBL/GenBank/DDBJ databases">
        <authorList>
            <person name="de Groot N.N."/>
        </authorList>
    </citation>
    <scope>NUCLEOTIDE SEQUENCE [LARGE SCALE GENOMIC DNA]</scope>
    <source>
        <strain evidence="4 5">GAS232</strain>
    </source>
</reference>
<evidence type="ECO:0000256" key="1">
    <source>
        <dbReference type="SAM" id="MobiDB-lite"/>
    </source>
</evidence>
<dbReference type="GO" id="GO:0005886">
    <property type="term" value="C:plasma membrane"/>
    <property type="evidence" value="ECO:0007669"/>
    <property type="project" value="TreeGrafter"/>
</dbReference>
<feature type="compositionally biased region" description="Low complexity" evidence="1">
    <location>
        <begin position="556"/>
        <end position="571"/>
    </location>
</feature>
<protein>
    <submittedName>
        <fullName evidence="4">AsmA protein</fullName>
    </submittedName>
</protein>
<dbReference type="InterPro" id="IPR007844">
    <property type="entry name" value="AsmA"/>
</dbReference>
<evidence type="ECO:0000256" key="2">
    <source>
        <dbReference type="SAM" id="Phobius"/>
    </source>
</evidence>
<dbReference type="PANTHER" id="PTHR30441:SF4">
    <property type="entry name" value="PROTEIN ASMA"/>
    <property type="match status" value="1"/>
</dbReference>
<keyword evidence="2" id="KW-1133">Transmembrane helix</keyword>
<feature type="compositionally biased region" description="Polar residues" evidence="1">
    <location>
        <begin position="545"/>
        <end position="555"/>
    </location>
</feature>
<proteinExistence type="predicted"/>
<evidence type="ECO:0000259" key="3">
    <source>
        <dbReference type="Pfam" id="PF05170"/>
    </source>
</evidence>
<dbReference type="RefSeq" id="WP_083346189.1">
    <property type="nucleotide sequence ID" value="NZ_LT629690.1"/>
</dbReference>
<dbReference type="GO" id="GO:0090313">
    <property type="term" value="P:regulation of protein targeting to membrane"/>
    <property type="evidence" value="ECO:0007669"/>
    <property type="project" value="TreeGrafter"/>
</dbReference>
<feature type="region of interest" description="Disordered" evidence="1">
    <location>
        <begin position="539"/>
        <end position="579"/>
    </location>
</feature>
<name>A0A1G7P465_9BACT</name>
<gene>
    <name evidence="4" type="ORF">SAMN05444167_3380</name>
</gene>
<keyword evidence="2" id="KW-0472">Membrane</keyword>
<keyword evidence="2" id="KW-0812">Transmembrane</keyword>
<dbReference type="AlphaFoldDB" id="A0A1G7P465"/>
<dbReference type="InterPro" id="IPR052894">
    <property type="entry name" value="AsmA-related"/>
</dbReference>
<dbReference type="Proteomes" id="UP000182427">
    <property type="component" value="Chromosome I"/>
</dbReference>
<feature type="transmembrane region" description="Helical" evidence="2">
    <location>
        <begin position="23"/>
        <end position="43"/>
    </location>
</feature>